<evidence type="ECO:0000313" key="2">
    <source>
        <dbReference type="Proteomes" id="UP000229342"/>
    </source>
</evidence>
<comment type="caution">
    <text evidence="1">The sequence shown here is derived from an EMBL/GenBank/DDBJ whole genome shotgun (WGS) entry which is preliminary data.</text>
</comment>
<name>A0A2H0KCS8_9BACT</name>
<proteinExistence type="predicted"/>
<dbReference type="Proteomes" id="UP000229342">
    <property type="component" value="Unassembled WGS sequence"/>
</dbReference>
<sequence>MAKTIKTRPPRKGRKLFRRWQLEVQTKDGRTLRGMIESISFTKSKCSKTKPVQRTGHVTFTWLASLEQGVDRLVWKRQKRRYMDMLLGACRTLTFKETLKIEFASWKWSRNMIVFTSTLDEEGTLFPPRDSSNLLWKGGEFVPRPAKKIAMHA</sequence>
<organism evidence="1 2">
    <name type="scientific">Candidatus Taylorbacteria bacterium CG11_big_fil_rev_8_21_14_0_20_46_11</name>
    <dbReference type="NCBI Taxonomy" id="1975025"/>
    <lineage>
        <taxon>Bacteria</taxon>
        <taxon>Candidatus Tayloriibacteriota</taxon>
    </lineage>
</organism>
<reference evidence="1 2" key="1">
    <citation type="submission" date="2017-09" db="EMBL/GenBank/DDBJ databases">
        <title>Depth-based differentiation of microbial function through sediment-hosted aquifers and enrichment of novel symbionts in the deep terrestrial subsurface.</title>
        <authorList>
            <person name="Probst A.J."/>
            <person name="Ladd B."/>
            <person name="Jarett J.K."/>
            <person name="Geller-Mcgrath D.E."/>
            <person name="Sieber C.M."/>
            <person name="Emerson J.B."/>
            <person name="Anantharaman K."/>
            <person name="Thomas B.C."/>
            <person name="Malmstrom R."/>
            <person name="Stieglmeier M."/>
            <person name="Klingl A."/>
            <person name="Woyke T."/>
            <person name="Ryan C.M."/>
            <person name="Banfield J.F."/>
        </authorList>
    </citation>
    <scope>NUCLEOTIDE SEQUENCE [LARGE SCALE GENOMIC DNA]</scope>
    <source>
        <strain evidence="1">CG11_big_fil_rev_8_21_14_0_20_46_11</strain>
    </source>
</reference>
<evidence type="ECO:0000313" key="1">
    <source>
        <dbReference type="EMBL" id="PIQ68194.1"/>
    </source>
</evidence>
<accession>A0A2H0KCS8</accession>
<protein>
    <submittedName>
        <fullName evidence="1">Uncharacterized protein</fullName>
    </submittedName>
</protein>
<dbReference type="EMBL" id="PCVG01000073">
    <property type="protein sequence ID" value="PIQ68194.1"/>
    <property type="molecule type" value="Genomic_DNA"/>
</dbReference>
<dbReference type="AlphaFoldDB" id="A0A2H0KCS8"/>
<gene>
    <name evidence="1" type="ORF">COV91_05395</name>
</gene>